<dbReference type="Proteomes" id="UP000515163">
    <property type="component" value="Unplaced"/>
</dbReference>
<reference evidence="8" key="1">
    <citation type="submission" date="2025-08" db="UniProtKB">
        <authorList>
            <consortium name="RefSeq"/>
        </authorList>
    </citation>
    <scope>IDENTIFICATION</scope>
    <source>
        <tissue evidence="8">Tentacle</tissue>
    </source>
</reference>
<feature type="zinc finger region" description="TRAF-type" evidence="4">
    <location>
        <begin position="121"/>
        <end position="171"/>
    </location>
</feature>
<dbReference type="SMART" id="SM00504">
    <property type="entry name" value="Ubox"/>
    <property type="match status" value="1"/>
</dbReference>
<keyword evidence="1 4" id="KW-0479">Metal-binding</keyword>
<dbReference type="Gene3D" id="3.30.40.10">
    <property type="entry name" value="Zinc/RING finger domain, C3HC4 (zinc finger)"/>
    <property type="match status" value="2"/>
</dbReference>
<sequence>MGYKHEQFSKKLDQNFQCPICHEIFKEPMTCTAGHTFCGECIQRWLERNNRCPADNTHLNKSSLVPNLTVKGIIDVLDVYCHPVGIENTELSPANKRIKLESSTSDEENCCWTGKLQELPTHRKTCAFELVSCTFENCKQQVKRKDLEKHKETCKYKKVICMECSSCVVECKLQEHLENCTDNSD</sequence>
<keyword evidence="3 4" id="KW-0862">Zinc</keyword>
<proteinExistence type="predicted"/>
<dbReference type="InterPro" id="IPR001841">
    <property type="entry name" value="Znf_RING"/>
</dbReference>
<dbReference type="FunCoup" id="A0A6P8J7Z3">
    <property type="interactions" value="4"/>
</dbReference>
<evidence type="ECO:0000259" key="5">
    <source>
        <dbReference type="PROSITE" id="PS50089"/>
    </source>
</evidence>
<evidence type="ECO:0000256" key="1">
    <source>
        <dbReference type="ARBA" id="ARBA00022723"/>
    </source>
</evidence>
<dbReference type="GO" id="GO:0016567">
    <property type="term" value="P:protein ubiquitination"/>
    <property type="evidence" value="ECO:0007669"/>
    <property type="project" value="InterPro"/>
</dbReference>
<dbReference type="PROSITE" id="PS50089">
    <property type="entry name" value="ZF_RING_2"/>
    <property type="match status" value="1"/>
</dbReference>
<dbReference type="InterPro" id="IPR003613">
    <property type="entry name" value="Ubox_domain"/>
</dbReference>
<gene>
    <name evidence="8" type="primary">LOC116307191</name>
</gene>
<dbReference type="SUPFAM" id="SSF57850">
    <property type="entry name" value="RING/U-box"/>
    <property type="match status" value="1"/>
</dbReference>
<dbReference type="Pfam" id="PF13923">
    <property type="entry name" value="zf-C3HC4_2"/>
    <property type="match status" value="1"/>
</dbReference>
<evidence type="ECO:0000256" key="2">
    <source>
        <dbReference type="ARBA" id="ARBA00022771"/>
    </source>
</evidence>
<dbReference type="PANTHER" id="PTHR10131">
    <property type="entry name" value="TNF RECEPTOR ASSOCIATED FACTOR"/>
    <property type="match status" value="1"/>
</dbReference>
<name>A0A6P8J7Z3_ACTTE</name>
<dbReference type="InterPro" id="IPR001293">
    <property type="entry name" value="Znf_TRAF"/>
</dbReference>
<feature type="domain" description="RING-type" evidence="5">
    <location>
        <begin position="18"/>
        <end position="56"/>
    </location>
</feature>
<dbReference type="SMART" id="SM00184">
    <property type="entry name" value="RING"/>
    <property type="match status" value="1"/>
</dbReference>
<dbReference type="PANTHER" id="PTHR10131:SF94">
    <property type="entry name" value="TNF RECEPTOR-ASSOCIATED FACTOR 4"/>
    <property type="match status" value="1"/>
</dbReference>
<organism evidence="7 8">
    <name type="scientific">Actinia tenebrosa</name>
    <name type="common">Australian red waratah sea anemone</name>
    <dbReference type="NCBI Taxonomy" id="6105"/>
    <lineage>
        <taxon>Eukaryota</taxon>
        <taxon>Metazoa</taxon>
        <taxon>Cnidaria</taxon>
        <taxon>Anthozoa</taxon>
        <taxon>Hexacorallia</taxon>
        <taxon>Actiniaria</taxon>
        <taxon>Actiniidae</taxon>
        <taxon>Actinia</taxon>
    </lineage>
</organism>
<dbReference type="InParanoid" id="A0A6P8J7Z3"/>
<feature type="domain" description="TRAF-type" evidence="6">
    <location>
        <begin position="121"/>
        <end position="171"/>
    </location>
</feature>
<evidence type="ECO:0000313" key="8">
    <source>
        <dbReference type="RefSeq" id="XP_031573200.1"/>
    </source>
</evidence>
<dbReference type="InterPro" id="IPR013083">
    <property type="entry name" value="Znf_RING/FYVE/PHD"/>
</dbReference>
<dbReference type="GO" id="GO:0008270">
    <property type="term" value="F:zinc ion binding"/>
    <property type="evidence" value="ECO:0007669"/>
    <property type="project" value="UniProtKB-KW"/>
</dbReference>
<dbReference type="AlphaFoldDB" id="A0A6P8J7Z3"/>
<dbReference type="OrthoDB" id="1630758at2759"/>
<evidence type="ECO:0000256" key="4">
    <source>
        <dbReference type="PROSITE-ProRule" id="PRU00207"/>
    </source>
</evidence>
<keyword evidence="7" id="KW-1185">Reference proteome</keyword>
<dbReference type="RefSeq" id="XP_031573200.1">
    <property type="nucleotide sequence ID" value="XM_031717340.1"/>
</dbReference>
<protein>
    <submittedName>
        <fullName evidence="8">RING finger protein 151-like</fullName>
    </submittedName>
</protein>
<dbReference type="SUPFAM" id="SSF49599">
    <property type="entry name" value="TRAF domain-like"/>
    <property type="match status" value="1"/>
</dbReference>
<dbReference type="GO" id="GO:0004842">
    <property type="term" value="F:ubiquitin-protein transferase activity"/>
    <property type="evidence" value="ECO:0007669"/>
    <property type="project" value="InterPro"/>
</dbReference>
<dbReference type="PROSITE" id="PS50145">
    <property type="entry name" value="ZF_TRAF"/>
    <property type="match status" value="1"/>
</dbReference>
<dbReference type="GeneID" id="116307191"/>
<evidence type="ECO:0000259" key="6">
    <source>
        <dbReference type="PROSITE" id="PS50145"/>
    </source>
</evidence>
<evidence type="ECO:0000256" key="3">
    <source>
        <dbReference type="ARBA" id="ARBA00022833"/>
    </source>
</evidence>
<accession>A0A6P8J7Z3</accession>
<dbReference type="KEGG" id="aten:116307191"/>
<evidence type="ECO:0000313" key="7">
    <source>
        <dbReference type="Proteomes" id="UP000515163"/>
    </source>
</evidence>
<keyword evidence="2 4" id="KW-0863">Zinc-finger</keyword>